<evidence type="ECO:0000256" key="1">
    <source>
        <dbReference type="SAM" id="MobiDB-lite"/>
    </source>
</evidence>
<organism evidence="3">
    <name type="scientific">Dichomitus squalens</name>
    <dbReference type="NCBI Taxonomy" id="114155"/>
    <lineage>
        <taxon>Eukaryota</taxon>
        <taxon>Fungi</taxon>
        <taxon>Dikarya</taxon>
        <taxon>Basidiomycota</taxon>
        <taxon>Agaricomycotina</taxon>
        <taxon>Agaricomycetes</taxon>
        <taxon>Polyporales</taxon>
        <taxon>Polyporaceae</taxon>
        <taxon>Dichomitus</taxon>
    </lineage>
</organism>
<evidence type="ECO:0000313" key="3">
    <source>
        <dbReference type="EMBL" id="TBU35472.1"/>
    </source>
</evidence>
<feature type="region of interest" description="Disordered" evidence="1">
    <location>
        <begin position="130"/>
        <end position="149"/>
    </location>
</feature>
<accession>A0A4Q9N7X1</accession>
<dbReference type="Proteomes" id="UP000292957">
    <property type="component" value="Unassembled WGS sequence"/>
</dbReference>
<reference evidence="3" key="1">
    <citation type="submission" date="2019-01" db="EMBL/GenBank/DDBJ databases">
        <title>Draft genome sequences of three monokaryotic isolates of the white-rot basidiomycete fungus Dichomitus squalens.</title>
        <authorList>
            <consortium name="DOE Joint Genome Institute"/>
            <person name="Lopez S.C."/>
            <person name="Andreopoulos B."/>
            <person name="Pangilinan J."/>
            <person name="Lipzen A."/>
            <person name="Riley R."/>
            <person name="Ahrendt S."/>
            <person name="Ng V."/>
            <person name="Barry K."/>
            <person name="Daum C."/>
            <person name="Grigoriev I.V."/>
            <person name="Hilden K.S."/>
            <person name="Makela M.R."/>
            <person name="de Vries R.P."/>
        </authorList>
    </citation>
    <scope>NUCLEOTIDE SEQUENCE [LARGE SCALE GENOMIC DNA]</scope>
    <source>
        <strain evidence="3">OM18370.1</strain>
    </source>
</reference>
<evidence type="ECO:0008006" key="4">
    <source>
        <dbReference type="Google" id="ProtNLM"/>
    </source>
</evidence>
<sequence>MGRKPCTAKVGVCPVSSLFCLGLRTVETSPNLAPPFLNKCAQCGQEYPIGGSHTQCLDASIPCPTCNLRFASRRELAQHVMSVLSCPSCSICLDPKQTLPDHWWTSQKHPKCKECKIGFEDAAGLSQVSNSRVQSSNVTHTNNGLSDELSSMKHPVLQCSPRSRLNPGATPCNQR</sequence>
<proteinExistence type="predicted"/>
<keyword evidence="2" id="KW-0732">Signal</keyword>
<feature type="chain" id="PRO_5020397678" description="C2H2-type domain-containing protein" evidence="2">
    <location>
        <begin position="29"/>
        <end position="175"/>
    </location>
</feature>
<feature type="signal peptide" evidence="2">
    <location>
        <begin position="1"/>
        <end position="28"/>
    </location>
</feature>
<dbReference type="EMBL" id="ML143386">
    <property type="protein sequence ID" value="TBU35472.1"/>
    <property type="molecule type" value="Genomic_DNA"/>
</dbReference>
<evidence type="ECO:0000256" key="2">
    <source>
        <dbReference type="SAM" id="SignalP"/>
    </source>
</evidence>
<name>A0A4Q9N7X1_9APHY</name>
<gene>
    <name evidence="3" type="ORF">BD311DRAFT_3419</name>
</gene>
<dbReference type="AlphaFoldDB" id="A0A4Q9N7X1"/>
<feature type="compositionally biased region" description="Polar residues" evidence="1">
    <location>
        <begin position="139"/>
        <end position="149"/>
    </location>
</feature>
<dbReference type="OrthoDB" id="2758274at2759"/>
<protein>
    <recommendedName>
        <fullName evidence="4">C2H2-type domain-containing protein</fullName>
    </recommendedName>
</protein>